<keyword evidence="6" id="KW-0679">Respiratory chain</keyword>
<feature type="domain" description="Ribosomal protein/NADH dehydrogenase" evidence="13">
    <location>
        <begin position="21"/>
        <end position="94"/>
    </location>
</feature>
<evidence type="ECO:0000313" key="16">
    <source>
        <dbReference type="WBParaSite" id="ACOC_0000945901-mRNA-1"/>
    </source>
</evidence>
<dbReference type="InterPro" id="IPR007741">
    <property type="entry name" value="Ribosomal_mL43/mS25/NADH_DH"/>
</dbReference>
<protein>
    <recommendedName>
        <fullName evidence="4">NADH dehydrogenase [ubiquinone] 1 alpha subcomplex subunit 2</fullName>
    </recommendedName>
    <alternativeName>
        <fullName evidence="11">Complex I-B8</fullName>
    </alternativeName>
    <alternativeName>
        <fullName evidence="12">NADH-ubiquinone oxidoreductase B8 subunit</fullName>
    </alternativeName>
</protein>
<dbReference type="OrthoDB" id="10250268at2759"/>
<evidence type="ECO:0000256" key="9">
    <source>
        <dbReference type="ARBA" id="ARBA00023128"/>
    </source>
</evidence>
<dbReference type="WBParaSite" id="ACOC_0000945901-mRNA-1">
    <property type="protein sequence ID" value="ACOC_0000945901-mRNA-1"/>
    <property type="gene ID" value="ACOC_0000945901"/>
</dbReference>
<dbReference type="InterPro" id="IPR036249">
    <property type="entry name" value="Thioredoxin-like_sf"/>
</dbReference>
<dbReference type="GO" id="GO:0005743">
    <property type="term" value="C:mitochondrial inner membrane"/>
    <property type="evidence" value="ECO:0007669"/>
    <property type="project" value="UniProtKB-SubCell"/>
</dbReference>
<proteinExistence type="inferred from homology"/>
<reference evidence="14 15" key="2">
    <citation type="submission" date="2018-11" db="EMBL/GenBank/DDBJ databases">
        <authorList>
            <consortium name="Pathogen Informatics"/>
        </authorList>
    </citation>
    <scope>NUCLEOTIDE SEQUENCE [LARGE SCALE GENOMIC DNA]</scope>
    <source>
        <strain evidence="14 15">Costa Rica</strain>
    </source>
</reference>
<keyword evidence="9" id="KW-0496">Mitochondrion</keyword>
<evidence type="ECO:0000256" key="5">
    <source>
        <dbReference type="ARBA" id="ARBA00022448"/>
    </source>
</evidence>
<gene>
    <name evidence="14" type="ORF">ACOC_LOCUS9460</name>
</gene>
<comment type="function">
    <text evidence="1">Accessory subunit of the mitochondrial membrane respiratory chain NADH dehydrogenase (Complex I), that is believed not to be involved in catalysis. Complex I functions in the transfer of electrons from NADH to the respiratory chain. The immediate electron acceptor for the enzyme is believed to be ubiquinone.</text>
</comment>
<evidence type="ECO:0000313" key="15">
    <source>
        <dbReference type="Proteomes" id="UP000267027"/>
    </source>
</evidence>
<evidence type="ECO:0000256" key="12">
    <source>
        <dbReference type="ARBA" id="ARBA00032513"/>
    </source>
</evidence>
<evidence type="ECO:0000256" key="6">
    <source>
        <dbReference type="ARBA" id="ARBA00022660"/>
    </source>
</evidence>
<organism evidence="16">
    <name type="scientific">Angiostrongylus costaricensis</name>
    <name type="common">Nematode worm</name>
    <dbReference type="NCBI Taxonomy" id="334426"/>
    <lineage>
        <taxon>Eukaryota</taxon>
        <taxon>Metazoa</taxon>
        <taxon>Ecdysozoa</taxon>
        <taxon>Nematoda</taxon>
        <taxon>Chromadorea</taxon>
        <taxon>Rhabditida</taxon>
        <taxon>Rhabditina</taxon>
        <taxon>Rhabditomorpha</taxon>
        <taxon>Strongyloidea</taxon>
        <taxon>Metastrongylidae</taxon>
        <taxon>Angiostrongylus</taxon>
    </lineage>
</organism>
<dbReference type="SMART" id="SM00916">
    <property type="entry name" value="L51_S25_CI-B8"/>
    <property type="match status" value="1"/>
</dbReference>
<name>A0A0R3PUA5_ANGCS</name>
<keyword evidence="7" id="KW-0999">Mitochondrion inner membrane</keyword>
<comment type="subcellular location">
    <subcellularLocation>
        <location evidence="2">Mitochondrion inner membrane</location>
        <topology evidence="2">Peripheral membrane protein</topology>
        <orientation evidence="2">Matrix side</orientation>
    </subcellularLocation>
</comment>
<evidence type="ECO:0000256" key="2">
    <source>
        <dbReference type="ARBA" id="ARBA00004443"/>
    </source>
</evidence>
<dbReference type="SUPFAM" id="SSF52833">
    <property type="entry name" value="Thioredoxin-like"/>
    <property type="match status" value="1"/>
</dbReference>
<evidence type="ECO:0000256" key="3">
    <source>
        <dbReference type="ARBA" id="ARBA00008939"/>
    </source>
</evidence>
<dbReference type="PANTHER" id="PTHR12878">
    <property type="entry name" value="NADH-UBIQUINONE OXIDOREDUCTASE B8 SUBUNIT"/>
    <property type="match status" value="1"/>
</dbReference>
<evidence type="ECO:0000256" key="7">
    <source>
        <dbReference type="ARBA" id="ARBA00022792"/>
    </source>
</evidence>
<dbReference type="PANTHER" id="PTHR12878:SF0">
    <property type="entry name" value="NADH DEHYDROGENASE [UBIQUINONE] 1 ALPHA SUBCOMPLEX SUBUNIT 2"/>
    <property type="match status" value="1"/>
</dbReference>
<keyword evidence="15" id="KW-1185">Reference proteome</keyword>
<dbReference type="EMBL" id="UYYA01004301">
    <property type="protein sequence ID" value="VDM61045.1"/>
    <property type="molecule type" value="Genomic_DNA"/>
</dbReference>
<dbReference type="AlphaFoldDB" id="A0A0R3PUA5"/>
<evidence type="ECO:0000256" key="1">
    <source>
        <dbReference type="ARBA" id="ARBA00003195"/>
    </source>
</evidence>
<evidence type="ECO:0000313" key="14">
    <source>
        <dbReference type="EMBL" id="VDM61045.1"/>
    </source>
</evidence>
<evidence type="ECO:0000256" key="4">
    <source>
        <dbReference type="ARBA" id="ARBA00016394"/>
    </source>
</evidence>
<dbReference type="STRING" id="334426.A0A0R3PUA5"/>
<dbReference type="Gene3D" id="3.40.30.10">
    <property type="entry name" value="Glutaredoxin"/>
    <property type="match status" value="1"/>
</dbReference>
<evidence type="ECO:0000256" key="10">
    <source>
        <dbReference type="ARBA" id="ARBA00023136"/>
    </source>
</evidence>
<comment type="similarity">
    <text evidence="3">Belongs to the complex I NDUFA2 subunit family.</text>
</comment>
<reference evidence="16" key="1">
    <citation type="submission" date="2017-02" db="UniProtKB">
        <authorList>
            <consortium name="WormBaseParasite"/>
        </authorList>
    </citation>
    <scope>IDENTIFICATION</scope>
</reference>
<keyword evidence="10" id="KW-0472">Membrane</keyword>
<dbReference type="Proteomes" id="UP000267027">
    <property type="component" value="Unassembled WGS sequence"/>
</dbReference>
<dbReference type="Pfam" id="PF05047">
    <property type="entry name" value="L51_S25_CI-B8"/>
    <property type="match status" value="1"/>
</dbReference>
<keyword evidence="8" id="KW-0249">Electron transport</keyword>
<keyword evidence="5" id="KW-0813">Transport</keyword>
<evidence type="ECO:0000256" key="8">
    <source>
        <dbReference type="ARBA" id="ARBA00022982"/>
    </source>
</evidence>
<sequence>MVSPIRLAGSHFFELRIHLCQKSSASAGVREFIENDNMDLKKANPHFPILIRECSGIVPFERCIVPEHLPREKVACIGGSDLKLTHSGSLKSKSSYFDKILHREGRV</sequence>
<accession>A0A0R3PUA5</accession>
<dbReference type="InterPro" id="IPR016464">
    <property type="entry name" value="NADH_Ub_cplx-1_asu_su-2"/>
</dbReference>
<evidence type="ECO:0000259" key="13">
    <source>
        <dbReference type="SMART" id="SM00916"/>
    </source>
</evidence>
<evidence type="ECO:0000256" key="11">
    <source>
        <dbReference type="ARBA" id="ARBA00031441"/>
    </source>
</evidence>